<accession>A0ACA9RMW5</accession>
<comment type="caution">
    <text evidence="1">The sequence shown here is derived from an EMBL/GenBank/DDBJ whole genome shotgun (WGS) entry which is preliminary data.</text>
</comment>
<gene>
    <name evidence="1" type="ORF">RPERSI_LOCUS20777</name>
</gene>
<organism evidence="1 2">
    <name type="scientific">Racocetra persica</name>
    <dbReference type="NCBI Taxonomy" id="160502"/>
    <lineage>
        <taxon>Eukaryota</taxon>
        <taxon>Fungi</taxon>
        <taxon>Fungi incertae sedis</taxon>
        <taxon>Mucoromycota</taxon>
        <taxon>Glomeromycotina</taxon>
        <taxon>Glomeromycetes</taxon>
        <taxon>Diversisporales</taxon>
        <taxon>Gigasporaceae</taxon>
        <taxon>Racocetra</taxon>
    </lineage>
</organism>
<reference evidence="1" key="1">
    <citation type="submission" date="2021-06" db="EMBL/GenBank/DDBJ databases">
        <authorList>
            <person name="Kallberg Y."/>
            <person name="Tangrot J."/>
            <person name="Rosling A."/>
        </authorList>
    </citation>
    <scope>NUCLEOTIDE SEQUENCE</scope>
    <source>
        <strain evidence="1">MA461A</strain>
    </source>
</reference>
<sequence>CLGKDSSGVSKTMSMNMLRQNIGNYQENSKYNLITDSKDAINFL</sequence>
<name>A0ACA9RMW5_9GLOM</name>
<feature type="non-terminal residue" evidence="1">
    <location>
        <position position="1"/>
    </location>
</feature>
<proteinExistence type="predicted"/>
<dbReference type="EMBL" id="CAJVQC010059349">
    <property type="protein sequence ID" value="CAG8799707.1"/>
    <property type="molecule type" value="Genomic_DNA"/>
</dbReference>
<evidence type="ECO:0000313" key="2">
    <source>
        <dbReference type="Proteomes" id="UP000789920"/>
    </source>
</evidence>
<keyword evidence="2" id="KW-1185">Reference proteome</keyword>
<evidence type="ECO:0000313" key="1">
    <source>
        <dbReference type="EMBL" id="CAG8799707.1"/>
    </source>
</evidence>
<protein>
    <submittedName>
        <fullName evidence="1">136_t:CDS:1</fullName>
    </submittedName>
</protein>
<dbReference type="Proteomes" id="UP000789920">
    <property type="component" value="Unassembled WGS sequence"/>
</dbReference>
<feature type="non-terminal residue" evidence="1">
    <location>
        <position position="44"/>
    </location>
</feature>